<dbReference type="EMBL" id="MBFR01000031">
    <property type="protein sequence ID" value="PVU96484.1"/>
    <property type="molecule type" value="Genomic_DNA"/>
</dbReference>
<dbReference type="AlphaFoldDB" id="A0A2T9YW16"/>
<protein>
    <submittedName>
        <fullName evidence="1">Uncharacterized protein</fullName>
    </submittedName>
</protein>
<comment type="caution">
    <text evidence="1">The sequence shown here is derived from an EMBL/GenBank/DDBJ whole genome shotgun (WGS) entry which is preliminary data.</text>
</comment>
<accession>A0A2T9YW16</accession>
<organism evidence="1 2">
    <name type="scientific">Smittium simulii</name>
    <dbReference type="NCBI Taxonomy" id="133385"/>
    <lineage>
        <taxon>Eukaryota</taxon>
        <taxon>Fungi</taxon>
        <taxon>Fungi incertae sedis</taxon>
        <taxon>Zoopagomycota</taxon>
        <taxon>Kickxellomycotina</taxon>
        <taxon>Harpellomycetes</taxon>
        <taxon>Harpellales</taxon>
        <taxon>Legeriomycetaceae</taxon>
        <taxon>Smittium</taxon>
    </lineage>
</organism>
<gene>
    <name evidence="1" type="ORF">BB561_001158</name>
</gene>
<proteinExistence type="predicted"/>
<keyword evidence="2" id="KW-1185">Reference proteome</keyword>
<sequence>MEWEDLQILHPPIRTLTESLHLYKCATLNVRLITPTGIQDQDIYVQHDTISIDYTFGDIDKLTNYESESSTRQNQRSQMKGQQTDQCFGCFSPRLPNAEKTFGIKKKFLEKSEIMDCHEKFKRLVKIFGPFDVNLFSTKQNKTESYQNITVESSTVKKYNDNNNANVEVRNLLSVSKKIKILEPIQIQASRKISSTQEQILVAVGMGNQRRTLQQKGLTDLALDLITSNTRSVKIKSKYYSTQKYFMDWRHGLGISGKFMKFLSESDLIKVTNNFINIKPIIDYFKILGPTNNLKTKELTTKTCCLIAVCGFLRASTFIDIIEKLVEIKAHSDEILCPLLLIGYISKELQISLVQGLIAIISIIAAKTDISTDAILAQAIWPSYYMFSSYYKLSSDLYSNITESVLSELT</sequence>
<name>A0A2T9YW16_9FUNG</name>
<evidence type="ECO:0000313" key="2">
    <source>
        <dbReference type="Proteomes" id="UP000245383"/>
    </source>
</evidence>
<dbReference type="OrthoDB" id="2897838at2759"/>
<dbReference type="Proteomes" id="UP000245383">
    <property type="component" value="Unassembled WGS sequence"/>
</dbReference>
<evidence type="ECO:0000313" key="1">
    <source>
        <dbReference type="EMBL" id="PVU96484.1"/>
    </source>
</evidence>
<reference evidence="1 2" key="1">
    <citation type="journal article" date="2018" name="MBio">
        <title>Comparative Genomics Reveals the Core Gene Toolbox for the Fungus-Insect Symbiosis.</title>
        <authorList>
            <person name="Wang Y."/>
            <person name="Stata M."/>
            <person name="Wang W."/>
            <person name="Stajich J.E."/>
            <person name="White M.M."/>
            <person name="Moncalvo J.M."/>
        </authorList>
    </citation>
    <scope>NUCLEOTIDE SEQUENCE [LARGE SCALE GENOMIC DNA]</scope>
    <source>
        <strain evidence="1 2">SWE-8-4</strain>
    </source>
</reference>